<proteinExistence type="predicted"/>
<accession>A0A4Y2QX38</accession>
<sequence>MLFKSFEKISHDFVSGILYHEVANQCPNELKFCMVWLTDMKQGIKFWGLFFDCSLNQHCNERFRNELFVAVELAAGRFPGFSSTRTEIWVISL</sequence>
<dbReference type="EMBL" id="BGPR01015042">
    <property type="protein sequence ID" value="GBN67786.1"/>
    <property type="molecule type" value="Genomic_DNA"/>
</dbReference>
<dbReference type="AlphaFoldDB" id="A0A4Y2QX38"/>
<evidence type="ECO:0000313" key="1">
    <source>
        <dbReference type="EMBL" id="GBN67777.1"/>
    </source>
</evidence>
<protein>
    <submittedName>
        <fullName evidence="2">Uncharacterized protein</fullName>
    </submittedName>
</protein>
<evidence type="ECO:0000313" key="3">
    <source>
        <dbReference type="Proteomes" id="UP000499080"/>
    </source>
</evidence>
<evidence type="ECO:0000313" key="2">
    <source>
        <dbReference type="EMBL" id="GBN67786.1"/>
    </source>
</evidence>
<comment type="caution">
    <text evidence="2">The sequence shown here is derived from an EMBL/GenBank/DDBJ whole genome shotgun (WGS) entry which is preliminary data.</text>
</comment>
<keyword evidence="3" id="KW-1185">Reference proteome</keyword>
<dbReference type="EMBL" id="BGPR01015039">
    <property type="protein sequence ID" value="GBN67777.1"/>
    <property type="molecule type" value="Genomic_DNA"/>
</dbReference>
<gene>
    <name evidence="1" type="ORF">AVEN_127233_1</name>
    <name evidence="2" type="ORF">AVEN_28411_1</name>
</gene>
<organism evidence="2 3">
    <name type="scientific">Araneus ventricosus</name>
    <name type="common">Orbweaver spider</name>
    <name type="synonym">Epeira ventricosa</name>
    <dbReference type="NCBI Taxonomy" id="182803"/>
    <lineage>
        <taxon>Eukaryota</taxon>
        <taxon>Metazoa</taxon>
        <taxon>Ecdysozoa</taxon>
        <taxon>Arthropoda</taxon>
        <taxon>Chelicerata</taxon>
        <taxon>Arachnida</taxon>
        <taxon>Araneae</taxon>
        <taxon>Araneomorphae</taxon>
        <taxon>Entelegynae</taxon>
        <taxon>Araneoidea</taxon>
        <taxon>Araneidae</taxon>
        <taxon>Araneus</taxon>
    </lineage>
</organism>
<dbReference type="Proteomes" id="UP000499080">
    <property type="component" value="Unassembled WGS sequence"/>
</dbReference>
<reference evidence="2 3" key="1">
    <citation type="journal article" date="2019" name="Sci. Rep.">
        <title>Orb-weaving spider Araneus ventricosus genome elucidates the spidroin gene catalogue.</title>
        <authorList>
            <person name="Kono N."/>
            <person name="Nakamura H."/>
            <person name="Ohtoshi R."/>
            <person name="Moran D.A.P."/>
            <person name="Shinohara A."/>
            <person name="Yoshida Y."/>
            <person name="Fujiwara M."/>
            <person name="Mori M."/>
            <person name="Tomita M."/>
            <person name="Arakawa K."/>
        </authorList>
    </citation>
    <scope>NUCLEOTIDE SEQUENCE [LARGE SCALE GENOMIC DNA]</scope>
</reference>
<name>A0A4Y2QX38_ARAVE</name>